<feature type="transmembrane region" description="Helical" evidence="1">
    <location>
        <begin position="29"/>
        <end position="50"/>
    </location>
</feature>
<dbReference type="OrthoDB" id="9801557at2"/>
<comment type="caution">
    <text evidence="2">The sequence shown here is derived from an EMBL/GenBank/DDBJ whole genome shotgun (WGS) entry which is preliminary data.</text>
</comment>
<feature type="transmembrane region" description="Helical" evidence="1">
    <location>
        <begin position="420"/>
        <end position="444"/>
    </location>
</feature>
<feature type="transmembrane region" description="Helical" evidence="1">
    <location>
        <begin position="173"/>
        <end position="195"/>
    </location>
</feature>
<feature type="transmembrane region" description="Helical" evidence="1">
    <location>
        <begin position="62"/>
        <end position="83"/>
    </location>
</feature>
<keyword evidence="1" id="KW-0472">Membrane</keyword>
<gene>
    <name evidence="2" type="ORF">Pla52n_14900</name>
</gene>
<dbReference type="InterPro" id="IPR004445">
    <property type="entry name" value="GltS"/>
</dbReference>
<dbReference type="GO" id="GO:0016020">
    <property type="term" value="C:membrane"/>
    <property type="evidence" value="ECO:0007669"/>
    <property type="project" value="InterPro"/>
</dbReference>
<keyword evidence="1" id="KW-1133">Transmembrane helix</keyword>
<evidence type="ECO:0000256" key="1">
    <source>
        <dbReference type="SAM" id="Phobius"/>
    </source>
</evidence>
<dbReference type="Proteomes" id="UP000320176">
    <property type="component" value="Unassembled WGS sequence"/>
</dbReference>
<feature type="transmembrane region" description="Helical" evidence="1">
    <location>
        <begin position="351"/>
        <end position="373"/>
    </location>
</feature>
<dbReference type="PANTHER" id="PTHR36178">
    <property type="entry name" value="SLR0625 PROTEIN"/>
    <property type="match status" value="1"/>
</dbReference>
<feature type="transmembrane region" description="Helical" evidence="1">
    <location>
        <begin position="450"/>
        <end position="471"/>
    </location>
</feature>
<dbReference type="RefSeq" id="WP_146518970.1">
    <property type="nucleotide sequence ID" value="NZ_CP151726.1"/>
</dbReference>
<feature type="transmembrane region" description="Helical" evidence="1">
    <location>
        <begin position="107"/>
        <end position="128"/>
    </location>
</feature>
<proteinExistence type="predicted"/>
<name>A0A5C6B0E9_9BACT</name>
<organism evidence="2 3">
    <name type="scientific">Stieleria varia</name>
    <dbReference type="NCBI Taxonomy" id="2528005"/>
    <lineage>
        <taxon>Bacteria</taxon>
        <taxon>Pseudomonadati</taxon>
        <taxon>Planctomycetota</taxon>
        <taxon>Planctomycetia</taxon>
        <taxon>Pirellulales</taxon>
        <taxon>Pirellulaceae</taxon>
        <taxon>Stieleria</taxon>
    </lineage>
</organism>
<evidence type="ECO:0000313" key="3">
    <source>
        <dbReference type="Proteomes" id="UP000320176"/>
    </source>
</evidence>
<feature type="transmembrane region" description="Helical" evidence="1">
    <location>
        <begin position="327"/>
        <end position="345"/>
    </location>
</feature>
<dbReference type="GO" id="GO:0015501">
    <property type="term" value="F:glutamate:sodium symporter activity"/>
    <property type="evidence" value="ECO:0007669"/>
    <property type="project" value="InterPro"/>
</dbReference>
<reference evidence="2 3" key="1">
    <citation type="submission" date="2019-02" db="EMBL/GenBank/DDBJ databases">
        <title>Deep-cultivation of Planctomycetes and their phenomic and genomic characterization uncovers novel biology.</title>
        <authorList>
            <person name="Wiegand S."/>
            <person name="Jogler M."/>
            <person name="Boedeker C."/>
            <person name="Pinto D."/>
            <person name="Vollmers J."/>
            <person name="Rivas-Marin E."/>
            <person name="Kohn T."/>
            <person name="Peeters S.H."/>
            <person name="Heuer A."/>
            <person name="Rast P."/>
            <person name="Oberbeckmann S."/>
            <person name="Bunk B."/>
            <person name="Jeske O."/>
            <person name="Meyerdierks A."/>
            <person name="Storesund J.E."/>
            <person name="Kallscheuer N."/>
            <person name="Luecker S."/>
            <person name="Lage O.M."/>
            <person name="Pohl T."/>
            <person name="Merkel B.J."/>
            <person name="Hornburger P."/>
            <person name="Mueller R.-W."/>
            <person name="Bruemmer F."/>
            <person name="Labrenz M."/>
            <person name="Spormann A.M."/>
            <person name="Op Den Camp H."/>
            <person name="Overmann J."/>
            <person name="Amann R."/>
            <person name="Jetten M.S.M."/>
            <person name="Mascher T."/>
            <person name="Medema M.H."/>
            <person name="Devos D.P."/>
            <person name="Kaster A.-K."/>
            <person name="Ovreas L."/>
            <person name="Rohde M."/>
            <person name="Galperin M.Y."/>
            <person name="Jogler C."/>
        </authorList>
    </citation>
    <scope>NUCLEOTIDE SEQUENCE [LARGE SCALE GENOMIC DNA]</scope>
    <source>
        <strain evidence="2 3">Pla52n</strain>
    </source>
</reference>
<dbReference type="AlphaFoldDB" id="A0A5C6B0E9"/>
<accession>A0A5C6B0E9</accession>
<keyword evidence="3" id="KW-1185">Reference proteome</keyword>
<feature type="transmembrane region" description="Helical" evidence="1">
    <location>
        <begin position="235"/>
        <end position="256"/>
    </location>
</feature>
<dbReference type="PANTHER" id="PTHR36178:SF1">
    <property type="entry name" value="SODIUM_GLUTAMATE SYMPORTER"/>
    <property type="match status" value="1"/>
</dbReference>
<dbReference type="GO" id="GO:0015813">
    <property type="term" value="P:L-glutamate transmembrane transport"/>
    <property type="evidence" value="ECO:0007669"/>
    <property type="project" value="InterPro"/>
</dbReference>
<dbReference type="EMBL" id="SJPN01000002">
    <property type="protein sequence ID" value="TWU05775.1"/>
    <property type="molecule type" value="Genomic_DNA"/>
</dbReference>
<feature type="transmembrane region" description="Helical" evidence="1">
    <location>
        <begin position="287"/>
        <end position="306"/>
    </location>
</feature>
<protein>
    <submittedName>
        <fullName evidence="2">Sodium/glutamate symporter</fullName>
    </submittedName>
</protein>
<keyword evidence="1" id="KW-0812">Transmembrane</keyword>
<evidence type="ECO:0000313" key="2">
    <source>
        <dbReference type="EMBL" id="TWU05775.1"/>
    </source>
</evidence>
<sequence>MTVAFLFVAVLLLMGVVLRQSLGVLRWLFIPASVVAGLIGLVVIQAANAVELPMANLIARNLAETLAKWPGFLIAIVFAGMLLESTPGDSRGSALTNRFTRVGKQGLMVWIIVLGETAVGLLATWLLVQSYFDVPNSFGMLIETGFAGGHGTAAAMGQVYRHPSIDLPSGQDLGVLMATFGLVYGVVSGIGWINLGARLGWIQRTDSQRNATGTLDRERIPIGIQRIDRDTIDPLLLQVIWLALAFGIGLALQSLVSADASWIDSQWIQDTATTDDADKQLNNRLTFSHVLNFPLFIYTLFGGLAVRKLLTVTGHADKIDNATINRLTSTAMEILVVAAIASLNLELISTLLGPFMILFVTGAIWTAVCLLLISRWILPADCWFQLGLINYGMSTGTTATGFVLLRVVDPQLKTQAATDYALAAPLSAPFIGGGMITVALPLLVLERVPIAWPATIITGIVVALILTGRLWNRNKLESRL</sequence>